<dbReference type="EMBL" id="BGZN01000029">
    <property type="protein sequence ID" value="GBR74082.1"/>
    <property type="molecule type" value="Genomic_DNA"/>
</dbReference>
<accession>A0A388TDT9</accession>
<keyword evidence="8" id="KW-0670">Pyruvate</keyword>
<sequence length="112" mass="12210">MSFDPQKYTGALTVGELPEGGIWTEPGSSLMRKTGDWKTLKPVWDKNKCISCLTCWAYCPDSCIKIEKALNEKTGKEDVKNAGIDLEHCKGCGICAAVCPPKVAAITMEKAR</sequence>
<dbReference type="PROSITE" id="PS00198">
    <property type="entry name" value="4FE4S_FER_1"/>
    <property type="match status" value="1"/>
</dbReference>
<feature type="domain" description="4Fe-4S ferredoxin-type" evidence="7">
    <location>
        <begin position="80"/>
        <end position="111"/>
    </location>
</feature>
<evidence type="ECO:0000256" key="1">
    <source>
        <dbReference type="ARBA" id="ARBA00001966"/>
    </source>
</evidence>
<keyword evidence="6" id="KW-0411">Iron-sulfur</keyword>
<keyword evidence="4" id="KW-0677">Repeat</keyword>
<dbReference type="PANTHER" id="PTHR43724:SF1">
    <property type="entry name" value="PYRUVATE SYNTHASE SUBUNIT PORD"/>
    <property type="match status" value="1"/>
</dbReference>
<dbReference type="GO" id="GO:0016625">
    <property type="term" value="F:oxidoreductase activity, acting on the aldehyde or oxo group of donors, iron-sulfur protein as acceptor"/>
    <property type="evidence" value="ECO:0007669"/>
    <property type="project" value="InterPro"/>
</dbReference>
<evidence type="ECO:0000313" key="8">
    <source>
        <dbReference type="EMBL" id="GBR74082.1"/>
    </source>
</evidence>
<protein>
    <submittedName>
        <fullName evidence="8">Pyruvate:ferredoxin oxidoreductase subunit delta</fullName>
    </submittedName>
</protein>
<dbReference type="SUPFAM" id="SSF54862">
    <property type="entry name" value="4Fe-4S ferredoxins"/>
    <property type="match status" value="1"/>
</dbReference>
<keyword evidence="9" id="KW-1185">Reference proteome</keyword>
<dbReference type="AlphaFoldDB" id="A0A388TDT9"/>
<dbReference type="InterPro" id="IPR011898">
    <property type="entry name" value="PorD_KorD"/>
</dbReference>
<dbReference type="GO" id="GO:0051539">
    <property type="term" value="F:4 iron, 4 sulfur cluster binding"/>
    <property type="evidence" value="ECO:0007669"/>
    <property type="project" value="UniProtKB-KW"/>
</dbReference>
<comment type="caution">
    <text evidence="8">The sequence shown here is derived from an EMBL/GenBank/DDBJ whole genome shotgun (WGS) entry which is preliminary data.</text>
</comment>
<dbReference type="InterPro" id="IPR017900">
    <property type="entry name" value="4Fe4S_Fe_S_CS"/>
</dbReference>
<organism evidence="8 9">
    <name type="scientific">Termititenax aidoneus</name>
    <dbReference type="NCBI Taxonomy" id="2218524"/>
    <lineage>
        <taxon>Bacteria</taxon>
        <taxon>Bacillati</taxon>
        <taxon>Candidatus Margulisiibacteriota</taxon>
        <taxon>Candidatus Termititenacia</taxon>
        <taxon>Candidatus Termititenacales</taxon>
        <taxon>Candidatus Termititenacaceae</taxon>
        <taxon>Candidatus Termititenax</taxon>
    </lineage>
</organism>
<dbReference type="PROSITE" id="PS51379">
    <property type="entry name" value="4FE4S_FER_2"/>
    <property type="match status" value="2"/>
</dbReference>
<feature type="domain" description="4Fe-4S ferredoxin-type" evidence="7">
    <location>
        <begin position="40"/>
        <end position="69"/>
    </location>
</feature>
<dbReference type="NCBIfam" id="TIGR02179">
    <property type="entry name" value="PorD_KorD"/>
    <property type="match status" value="1"/>
</dbReference>
<comment type="cofactor">
    <cofactor evidence="1">
        <name>[4Fe-4S] cluster</name>
        <dbReference type="ChEBI" id="CHEBI:49883"/>
    </cofactor>
</comment>
<name>A0A388TDT9_TERA1</name>
<proteinExistence type="predicted"/>
<gene>
    <name evidence="8" type="primary">porD</name>
    <name evidence="8" type="ORF">NO1_1315</name>
</gene>
<keyword evidence="5" id="KW-0408">Iron</keyword>
<dbReference type="InterPro" id="IPR017896">
    <property type="entry name" value="4Fe4S_Fe-S-bd"/>
</dbReference>
<evidence type="ECO:0000256" key="6">
    <source>
        <dbReference type="ARBA" id="ARBA00023014"/>
    </source>
</evidence>
<evidence type="ECO:0000256" key="5">
    <source>
        <dbReference type="ARBA" id="ARBA00023004"/>
    </source>
</evidence>
<evidence type="ECO:0000256" key="2">
    <source>
        <dbReference type="ARBA" id="ARBA00022485"/>
    </source>
</evidence>
<dbReference type="Gene3D" id="3.30.70.3270">
    <property type="match status" value="1"/>
</dbReference>
<dbReference type="Pfam" id="PF12838">
    <property type="entry name" value="Fer4_7"/>
    <property type="match status" value="1"/>
</dbReference>
<dbReference type="PANTHER" id="PTHR43724">
    <property type="entry name" value="PYRUVATE SYNTHASE SUBUNIT PORD"/>
    <property type="match status" value="1"/>
</dbReference>
<evidence type="ECO:0000313" key="9">
    <source>
        <dbReference type="Proteomes" id="UP000269352"/>
    </source>
</evidence>
<evidence type="ECO:0000259" key="7">
    <source>
        <dbReference type="PROSITE" id="PS51379"/>
    </source>
</evidence>
<dbReference type="GO" id="GO:0046872">
    <property type="term" value="F:metal ion binding"/>
    <property type="evidence" value="ECO:0007669"/>
    <property type="project" value="UniProtKB-KW"/>
</dbReference>
<keyword evidence="3" id="KW-0479">Metal-binding</keyword>
<evidence type="ECO:0000256" key="4">
    <source>
        <dbReference type="ARBA" id="ARBA00022737"/>
    </source>
</evidence>
<keyword evidence="2" id="KW-0004">4Fe-4S</keyword>
<evidence type="ECO:0000256" key="3">
    <source>
        <dbReference type="ARBA" id="ARBA00022723"/>
    </source>
</evidence>
<reference evidence="8 9" key="1">
    <citation type="journal article" date="2019" name="ISME J.">
        <title>Genome analyses of uncultured TG2/ZB3 bacteria in 'Margulisbacteria' specifically attached to ectosymbiotic spirochetes of protists in the termite gut.</title>
        <authorList>
            <person name="Utami Y.D."/>
            <person name="Kuwahara H."/>
            <person name="Igai K."/>
            <person name="Murakami T."/>
            <person name="Sugaya K."/>
            <person name="Morikawa T."/>
            <person name="Nagura Y."/>
            <person name="Yuki M."/>
            <person name="Deevong P."/>
            <person name="Inoue T."/>
            <person name="Kihara K."/>
            <person name="Lo N."/>
            <person name="Yamada A."/>
            <person name="Ohkuma M."/>
            <person name="Hongoh Y."/>
        </authorList>
    </citation>
    <scope>NUCLEOTIDE SEQUENCE [LARGE SCALE GENOMIC DNA]</scope>
    <source>
        <strain evidence="8">NkOx7-01</strain>
    </source>
</reference>
<dbReference type="Proteomes" id="UP000269352">
    <property type="component" value="Unassembled WGS sequence"/>
</dbReference>